<dbReference type="InterPro" id="IPR010897">
    <property type="entry name" value="Spore_II_P"/>
</dbReference>
<keyword evidence="1" id="KW-1133">Transmembrane helix</keyword>
<sequence>MQNEKELMKMIKESHPQHPGKDFIQSTENMLRQKARSMTKTTRVKKYSLASSLILFFAFTFSWLFFFNGSEAVINLSNTIGRDSLSSTALNDKEPIVFIYQTHNVESFIPELEGNNVNKVYSEDINVTSVGKELETALEEREISAIHDDTNISEILVDRNLTFADSYTVSREIIQRALNEHQSIMMLLDIHRDASKKSESTITIDGMDFAKIGLVVSKTTENYEANKAFASRIHEKLEQLYPGLSQGVFEKGVNPKNTYNQDLQENSVLLNIGGVENTFEETYRTADALAEVIKEIIEEY</sequence>
<comment type="caution">
    <text evidence="2">The sequence shown here is derived from an EMBL/GenBank/DDBJ whole genome shotgun (WGS) entry which is preliminary data.</text>
</comment>
<reference evidence="2" key="1">
    <citation type="submission" date="2023-07" db="EMBL/GenBank/DDBJ databases">
        <title>Ureibacillus sp. isolated from freshwater well.</title>
        <authorList>
            <person name="Kirdat K."/>
            <person name="Bhatt A."/>
            <person name="Teware R."/>
            <person name="Bhavsar Y."/>
            <person name="Yadav A."/>
        </authorList>
    </citation>
    <scope>NUCLEOTIDE SEQUENCE</scope>
    <source>
        <strain evidence="2">BA0131</strain>
    </source>
</reference>
<feature type="transmembrane region" description="Helical" evidence="1">
    <location>
        <begin position="47"/>
        <end position="67"/>
    </location>
</feature>
<proteinExistence type="predicted"/>
<dbReference type="Proteomes" id="UP001172743">
    <property type="component" value="Unassembled WGS sequence"/>
</dbReference>
<protein>
    <submittedName>
        <fullName evidence="2">Stage II sporulation protein P</fullName>
    </submittedName>
</protein>
<gene>
    <name evidence="2" type="ORF">QYB95_03310</name>
</gene>
<name>A0ABT8GMC3_9BACL</name>
<keyword evidence="3" id="KW-1185">Reference proteome</keyword>
<evidence type="ECO:0000313" key="3">
    <source>
        <dbReference type="Proteomes" id="UP001172743"/>
    </source>
</evidence>
<evidence type="ECO:0000313" key="2">
    <source>
        <dbReference type="EMBL" id="MDN4492557.1"/>
    </source>
</evidence>
<dbReference type="RefSeq" id="WP_301136671.1">
    <property type="nucleotide sequence ID" value="NZ_JAUHTQ010000002.1"/>
</dbReference>
<dbReference type="Pfam" id="PF07454">
    <property type="entry name" value="SpoIIP"/>
    <property type="match status" value="1"/>
</dbReference>
<dbReference type="NCBIfam" id="TIGR02867">
    <property type="entry name" value="spore_II_P"/>
    <property type="match status" value="1"/>
</dbReference>
<evidence type="ECO:0000256" key="1">
    <source>
        <dbReference type="SAM" id="Phobius"/>
    </source>
</evidence>
<keyword evidence="1" id="KW-0472">Membrane</keyword>
<dbReference type="EMBL" id="JAUHTQ010000002">
    <property type="protein sequence ID" value="MDN4492557.1"/>
    <property type="molecule type" value="Genomic_DNA"/>
</dbReference>
<accession>A0ABT8GMC3</accession>
<organism evidence="2 3">
    <name type="scientific">Ureibacillus aquaedulcis</name>
    <dbReference type="NCBI Taxonomy" id="3058421"/>
    <lineage>
        <taxon>Bacteria</taxon>
        <taxon>Bacillati</taxon>
        <taxon>Bacillota</taxon>
        <taxon>Bacilli</taxon>
        <taxon>Bacillales</taxon>
        <taxon>Caryophanaceae</taxon>
        <taxon>Ureibacillus</taxon>
    </lineage>
</organism>
<keyword evidence="1" id="KW-0812">Transmembrane</keyword>